<dbReference type="Proteomes" id="UP000654075">
    <property type="component" value="Unassembled WGS sequence"/>
</dbReference>
<dbReference type="AlphaFoldDB" id="A0A813HST6"/>
<evidence type="ECO:0000256" key="1">
    <source>
        <dbReference type="SAM" id="SignalP"/>
    </source>
</evidence>
<protein>
    <recommendedName>
        <fullName evidence="4">Phospholipase A2</fullName>
    </recommendedName>
</protein>
<evidence type="ECO:0008006" key="4">
    <source>
        <dbReference type="Google" id="ProtNLM"/>
    </source>
</evidence>
<keyword evidence="3" id="KW-1185">Reference proteome</keyword>
<feature type="signal peptide" evidence="1">
    <location>
        <begin position="1"/>
        <end position="23"/>
    </location>
</feature>
<name>A0A813HST6_POLGL</name>
<accession>A0A813HST6</accession>
<evidence type="ECO:0000313" key="3">
    <source>
        <dbReference type="Proteomes" id="UP000654075"/>
    </source>
</evidence>
<gene>
    <name evidence="2" type="ORF">PGLA1383_LOCUS56464</name>
</gene>
<proteinExistence type="predicted"/>
<evidence type="ECO:0000313" key="2">
    <source>
        <dbReference type="EMBL" id="CAE8641892.1"/>
    </source>
</evidence>
<comment type="caution">
    <text evidence="2">The sequence shown here is derived from an EMBL/GenBank/DDBJ whole genome shotgun (WGS) entry which is preliminary data.</text>
</comment>
<feature type="chain" id="PRO_5032527042" description="Phospholipase A2" evidence="1">
    <location>
        <begin position="24"/>
        <end position="291"/>
    </location>
</feature>
<organism evidence="2 3">
    <name type="scientific">Polarella glacialis</name>
    <name type="common">Dinoflagellate</name>
    <dbReference type="NCBI Taxonomy" id="89957"/>
    <lineage>
        <taxon>Eukaryota</taxon>
        <taxon>Sar</taxon>
        <taxon>Alveolata</taxon>
        <taxon>Dinophyceae</taxon>
        <taxon>Suessiales</taxon>
        <taxon>Suessiaceae</taxon>
        <taxon>Polarella</taxon>
    </lineage>
</organism>
<keyword evidence="1" id="KW-0732">Signal</keyword>
<reference evidence="2" key="1">
    <citation type="submission" date="2021-02" db="EMBL/GenBank/DDBJ databases">
        <authorList>
            <person name="Dougan E. K."/>
            <person name="Rhodes N."/>
            <person name="Thang M."/>
            <person name="Chan C."/>
        </authorList>
    </citation>
    <scope>NUCLEOTIDE SEQUENCE</scope>
</reference>
<dbReference type="EMBL" id="CAJNNV010033048">
    <property type="protein sequence ID" value="CAE8641892.1"/>
    <property type="molecule type" value="Genomic_DNA"/>
</dbReference>
<sequence length="291" mass="32392">MAKALFLCVVAVWAASAVSGVFGLGHDQLPSCPLFSCPTGQLPLPKEGAQLWAYGCSGASLVNSAAVAPDALLAGLHHQKALDRCCVEKEVCHRSCGMAASACLKQYVNCTAKLCKGNRDCEAMAQISNSILNGATHLNFEGLGSKENECESYSSAQSEFCECVLDSERQAAVNRRLESFYSSHNPEKLDRYGELQDPDQIWRHWKGKESEMFFALAMKYKKQAVEKRLRPKSNPLRGMAEEAESLSTEEKQWEIQRLQVLKSTAIREEDFIEAKRIAQRLQNRLQPEEEL</sequence>